<dbReference type="InterPro" id="IPR014721">
    <property type="entry name" value="Ribsml_uS5_D2-typ_fold_subgr"/>
</dbReference>
<evidence type="ECO:0000256" key="7">
    <source>
        <dbReference type="RuleBase" id="RU003823"/>
    </source>
</evidence>
<keyword evidence="2 6" id="KW-0689">Ribosomal protein</keyword>
<proteinExistence type="inferred from homology"/>
<dbReference type="InterPro" id="IPR020568">
    <property type="entry name" value="Ribosomal_Su5_D2-typ_SF"/>
</dbReference>
<dbReference type="GO" id="GO:0006412">
    <property type="term" value="P:translation"/>
    <property type="evidence" value="ECO:0007669"/>
    <property type="project" value="InterPro"/>
</dbReference>
<dbReference type="InterPro" id="IPR000851">
    <property type="entry name" value="Ribosomal_uS5"/>
</dbReference>
<evidence type="ECO:0000259" key="9">
    <source>
        <dbReference type="PROSITE" id="PS50881"/>
    </source>
</evidence>
<dbReference type="InterPro" id="IPR013810">
    <property type="entry name" value="Ribosomal_uS5_N"/>
</dbReference>
<dbReference type="AlphaFoldDB" id="A0A0G0GY45"/>
<organism evidence="10 11">
    <name type="scientific">candidate division WS6 bacterium GW2011_GWA2_37_6</name>
    <dbReference type="NCBI Taxonomy" id="1619087"/>
    <lineage>
        <taxon>Bacteria</taxon>
        <taxon>Candidatus Dojkabacteria</taxon>
    </lineage>
</organism>
<keyword evidence="3 6" id="KW-0687">Ribonucleoprotein</keyword>
<sequence>MTEVKNLQVKPEIKSNASSPTQALEKIRIKKRQRPVENRRGRHDRSRGRKEKHEELDSRIISIRRVTRVYKGGKRMRLSVVLVAGDKKGRVGMGVGKGADVKAAEGKAMAYAKKHLVMIEKRGDTIPYELFHKKGAAKIFLRPAAPGTGIIAGSAIRAVVELAGIKDILSKVIGSRSSINNAYATLEALSLLRGTRL</sequence>
<dbReference type="Gene3D" id="3.30.230.10">
    <property type="match status" value="1"/>
</dbReference>
<protein>
    <recommendedName>
        <fullName evidence="4">Small ribosomal subunit protein uS5</fullName>
    </recommendedName>
    <alternativeName>
        <fullName evidence="5">30S ribosomal protein S5</fullName>
    </alternativeName>
</protein>
<dbReference type="PROSITE" id="PS50881">
    <property type="entry name" value="S5_DSRBD"/>
    <property type="match status" value="1"/>
</dbReference>
<dbReference type="EMBL" id="LBTH01000013">
    <property type="protein sequence ID" value="KKQ35918.1"/>
    <property type="molecule type" value="Genomic_DNA"/>
</dbReference>
<feature type="region of interest" description="Disordered" evidence="8">
    <location>
        <begin position="1"/>
        <end position="55"/>
    </location>
</feature>
<evidence type="ECO:0000313" key="11">
    <source>
        <dbReference type="Proteomes" id="UP000034852"/>
    </source>
</evidence>
<dbReference type="Pfam" id="PF03719">
    <property type="entry name" value="Ribosomal_S5_C"/>
    <property type="match status" value="1"/>
</dbReference>
<evidence type="ECO:0000256" key="1">
    <source>
        <dbReference type="ARBA" id="ARBA00008945"/>
    </source>
</evidence>
<dbReference type="PATRIC" id="fig|1619087.5.peg.202"/>
<accession>A0A0G0GY45</accession>
<evidence type="ECO:0000256" key="4">
    <source>
        <dbReference type="ARBA" id="ARBA00035255"/>
    </source>
</evidence>
<dbReference type="PANTHER" id="PTHR48277:SF1">
    <property type="entry name" value="MITOCHONDRIAL RIBOSOMAL PROTEIN S5"/>
    <property type="match status" value="1"/>
</dbReference>
<dbReference type="Proteomes" id="UP000034852">
    <property type="component" value="Unassembled WGS sequence"/>
</dbReference>
<dbReference type="GO" id="GO:0005737">
    <property type="term" value="C:cytoplasm"/>
    <property type="evidence" value="ECO:0007669"/>
    <property type="project" value="UniProtKB-ARBA"/>
</dbReference>
<feature type="compositionally biased region" description="Basic residues" evidence="8">
    <location>
        <begin position="40"/>
        <end position="50"/>
    </location>
</feature>
<dbReference type="InterPro" id="IPR005324">
    <property type="entry name" value="Ribosomal_uS5_C"/>
</dbReference>
<evidence type="ECO:0000256" key="6">
    <source>
        <dbReference type="PROSITE-ProRule" id="PRU00268"/>
    </source>
</evidence>
<dbReference type="SUPFAM" id="SSF54211">
    <property type="entry name" value="Ribosomal protein S5 domain 2-like"/>
    <property type="match status" value="1"/>
</dbReference>
<dbReference type="GO" id="GO:0003723">
    <property type="term" value="F:RNA binding"/>
    <property type="evidence" value="ECO:0007669"/>
    <property type="project" value="InterPro"/>
</dbReference>
<dbReference type="Gene3D" id="3.30.160.20">
    <property type="match status" value="1"/>
</dbReference>
<dbReference type="GO" id="GO:0003735">
    <property type="term" value="F:structural constituent of ribosome"/>
    <property type="evidence" value="ECO:0007669"/>
    <property type="project" value="UniProtKB-UniRule"/>
</dbReference>
<evidence type="ECO:0000256" key="3">
    <source>
        <dbReference type="ARBA" id="ARBA00023274"/>
    </source>
</evidence>
<comment type="similarity">
    <text evidence="1 7">Belongs to the universal ribosomal protein uS5 family.</text>
</comment>
<evidence type="ECO:0000313" key="10">
    <source>
        <dbReference type="EMBL" id="KKQ35918.1"/>
    </source>
</evidence>
<dbReference type="SUPFAM" id="SSF54768">
    <property type="entry name" value="dsRNA-binding domain-like"/>
    <property type="match status" value="1"/>
</dbReference>
<dbReference type="Pfam" id="PF00333">
    <property type="entry name" value="Ribosomal_S5"/>
    <property type="match status" value="1"/>
</dbReference>
<dbReference type="PANTHER" id="PTHR48277">
    <property type="entry name" value="MITOCHONDRIAL RIBOSOMAL PROTEIN S5"/>
    <property type="match status" value="1"/>
</dbReference>
<name>A0A0G0GY45_9BACT</name>
<dbReference type="GO" id="GO:0005840">
    <property type="term" value="C:ribosome"/>
    <property type="evidence" value="ECO:0007669"/>
    <property type="project" value="UniProtKB-KW"/>
</dbReference>
<evidence type="ECO:0000256" key="8">
    <source>
        <dbReference type="SAM" id="MobiDB-lite"/>
    </source>
</evidence>
<comment type="caution">
    <text evidence="10">The sequence shown here is derived from an EMBL/GenBank/DDBJ whole genome shotgun (WGS) entry which is preliminary data.</text>
</comment>
<feature type="domain" description="S5 DRBM" evidence="9">
    <location>
        <begin position="56"/>
        <end position="119"/>
    </location>
</feature>
<dbReference type="FunFam" id="3.30.230.10:FF:000002">
    <property type="entry name" value="30S ribosomal protein S5"/>
    <property type="match status" value="1"/>
</dbReference>
<dbReference type="GO" id="GO:1990904">
    <property type="term" value="C:ribonucleoprotein complex"/>
    <property type="evidence" value="ECO:0007669"/>
    <property type="project" value="UniProtKB-UniRule"/>
</dbReference>
<evidence type="ECO:0000256" key="5">
    <source>
        <dbReference type="ARBA" id="ARBA00035519"/>
    </source>
</evidence>
<evidence type="ECO:0000256" key="2">
    <source>
        <dbReference type="ARBA" id="ARBA00022980"/>
    </source>
</evidence>
<reference evidence="10 11" key="1">
    <citation type="journal article" date="2015" name="Nature">
        <title>rRNA introns, odd ribosomes, and small enigmatic genomes across a large radiation of phyla.</title>
        <authorList>
            <person name="Brown C.T."/>
            <person name="Hug L.A."/>
            <person name="Thomas B.C."/>
            <person name="Sharon I."/>
            <person name="Castelle C.J."/>
            <person name="Singh A."/>
            <person name="Wilkins M.J."/>
            <person name="Williams K.H."/>
            <person name="Banfield J.F."/>
        </authorList>
    </citation>
    <scope>NUCLEOTIDE SEQUENCE [LARGE SCALE GENOMIC DNA]</scope>
</reference>
<gene>
    <name evidence="10" type="ORF">US52_C0013G0015</name>
</gene>